<evidence type="ECO:0000259" key="8">
    <source>
        <dbReference type="Pfam" id="PF04234"/>
    </source>
</evidence>
<dbReference type="InterPro" id="IPR014755">
    <property type="entry name" value="Cu-Rt/internalin_Ig-like"/>
</dbReference>
<dbReference type="Pfam" id="PF04234">
    <property type="entry name" value="CopC"/>
    <property type="match status" value="1"/>
</dbReference>
<organism evidence="9 10">
    <name type="scientific">Pseudarthrobacter quantipunctorum</name>
    <dbReference type="NCBI Taxonomy" id="3128980"/>
    <lineage>
        <taxon>Bacteria</taxon>
        <taxon>Bacillati</taxon>
        <taxon>Actinomycetota</taxon>
        <taxon>Actinomycetes</taxon>
        <taxon>Micrococcales</taxon>
        <taxon>Micrococcaceae</taxon>
        <taxon>Pseudarthrobacter</taxon>
    </lineage>
</organism>
<keyword evidence="2" id="KW-0479">Metal-binding</keyword>
<evidence type="ECO:0000256" key="5">
    <source>
        <dbReference type="SAM" id="MobiDB-lite"/>
    </source>
</evidence>
<evidence type="ECO:0000256" key="6">
    <source>
        <dbReference type="SAM" id="Phobius"/>
    </source>
</evidence>
<dbReference type="Proteomes" id="UP001623384">
    <property type="component" value="Chromosome"/>
</dbReference>
<proteinExistence type="predicted"/>
<keyword evidence="4" id="KW-0186">Copper</keyword>
<dbReference type="RefSeq" id="WP_406634369.1">
    <property type="nucleotide sequence ID" value="NZ_CP148033.1"/>
</dbReference>
<dbReference type="SUPFAM" id="SSF81296">
    <property type="entry name" value="E set domains"/>
    <property type="match status" value="1"/>
</dbReference>
<evidence type="ECO:0000313" key="10">
    <source>
        <dbReference type="Proteomes" id="UP001623384"/>
    </source>
</evidence>
<keyword evidence="6" id="KW-0812">Transmembrane</keyword>
<dbReference type="Gene3D" id="2.60.40.1220">
    <property type="match status" value="1"/>
</dbReference>
<feature type="compositionally biased region" description="Low complexity" evidence="5">
    <location>
        <begin position="134"/>
        <end position="177"/>
    </location>
</feature>
<accession>A0ABZ2R5Q7</accession>
<evidence type="ECO:0000256" key="2">
    <source>
        <dbReference type="ARBA" id="ARBA00022723"/>
    </source>
</evidence>
<name>A0ABZ2R5Q7_9MICC</name>
<keyword evidence="6" id="KW-0472">Membrane</keyword>
<evidence type="ECO:0000256" key="4">
    <source>
        <dbReference type="ARBA" id="ARBA00023008"/>
    </source>
</evidence>
<keyword evidence="3 7" id="KW-0732">Signal</keyword>
<reference evidence="9 10" key="1">
    <citation type="submission" date="2024-03" db="EMBL/GenBank/DDBJ databases">
        <title>Rhodococcus navarretei sp. nov. and Pseudarthrobacter quantumdoti sp. nov., two new species with the ability to biosynthesize Quantum Dots isolated from soil samples at Union Glacier, Antarctica.</title>
        <authorList>
            <person name="Vargas M."/>
        </authorList>
    </citation>
    <scope>NUCLEOTIDE SEQUENCE [LARGE SCALE GENOMIC DNA]</scope>
    <source>
        <strain evidence="9 10">RC-2-3</strain>
    </source>
</reference>
<dbReference type="InterPro" id="IPR032694">
    <property type="entry name" value="CopC/D"/>
</dbReference>
<comment type="subcellular location">
    <subcellularLocation>
        <location evidence="1">Cell envelope</location>
    </subcellularLocation>
</comment>
<gene>
    <name evidence="9" type="ORF">WHH00_16210</name>
</gene>
<sequence>MRPIRQILTLGPGLLVFAAAVLGLAGPAAAHDAAESSSPAAGASVPAPPEQVSVTFNNNPLGIGAAFSVKDTAGTEWAEGPVDIVDNVASQKLKAGGPAGEYTVAWRVVSADSHPIEGTFAFTAASAGQGAVQATSPAPATSPAAAGSPTAAGTAPAAGAGTGTAPAMGTAQPGTTGEPEQVGSGEPFQWSIVIFAIVAVGLLATLAILARRRLAAGSDDER</sequence>
<feature type="domain" description="CopC" evidence="8">
    <location>
        <begin position="31"/>
        <end position="123"/>
    </location>
</feature>
<dbReference type="InterPro" id="IPR007348">
    <property type="entry name" value="CopC_dom"/>
</dbReference>
<dbReference type="PANTHER" id="PTHR34820">
    <property type="entry name" value="INNER MEMBRANE PROTEIN YEBZ"/>
    <property type="match status" value="1"/>
</dbReference>
<feature type="chain" id="PRO_5045231182" evidence="7">
    <location>
        <begin position="31"/>
        <end position="222"/>
    </location>
</feature>
<protein>
    <submittedName>
        <fullName evidence="9">Copper resistance CopC family protein</fullName>
    </submittedName>
</protein>
<evidence type="ECO:0000313" key="9">
    <source>
        <dbReference type="EMBL" id="WXK92590.1"/>
    </source>
</evidence>
<evidence type="ECO:0000256" key="1">
    <source>
        <dbReference type="ARBA" id="ARBA00004196"/>
    </source>
</evidence>
<feature type="region of interest" description="Disordered" evidence="5">
    <location>
        <begin position="133"/>
        <end position="183"/>
    </location>
</feature>
<dbReference type="EMBL" id="CP148033">
    <property type="protein sequence ID" value="WXK92590.1"/>
    <property type="molecule type" value="Genomic_DNA"/>
</dbReference>
<feature type="signal peptide" evidence="7">
    <location>
        <begin position="1"/>
        <end position="30"/>
    </location>
</feature>
<keyword evidence="10" id="KW-1185">Reference proteome</keyword>
<evidence type="ECO:0000256" key="3">
    <source>
        <dbReference type="ARBA" id="ARBA00022729"/>
    </source>
</evidence>
<dbReference type="InterPro" id="IPR014756">
    <property type="entry name" value="Ig_E-set"/>
</dbReference>
<feature type="transmembrane region" description="Helical" evidence="6">
    <location>
        <begin position="188"/>
        <end position="209"/>
    </location>
</feature>
<dbReference type="PANTHER" id="PTHR34820:SF4">
    <property type="entry name" value="INNER MEMBRANE PROTEIN YEBZ"/>
    <property type="match status" value="1"/>
</dbReference>
<keyword evidence="6" id="KW-1133">Transmembrane helix</keyword>
<evidence type="ECO:0000256" key="7">
    <source>
        <dbReference type="SAM" id="SignalP"/>
    </source>
</evidence>